<evidence type="ECO:0000256" key="5">
    <source>
        <dbReference type="ARBA" id="ARBA00022722"/>
    </source>
</evidence>
<accession>V7I551</accession>
<gene>
    <name evidence="15" type="ORF">T472_0213335</name>
</gene>
<organism evidence="15 16">
    <name type="scientific">Youngiibacter fragilis 232.1</name>
    <dbReference type="NCBI Taxonomy" id="994573"/>
    <lineage>
        <taxon>Bacteria</taxon>
        <taxon>Bacillati</taxon>
        <taxon>Bacillota</taxon>
        <taxon>Clostridia</taxon>
        <taxon>Eubacteriales</taxon>
        <taxon>Clostridiaceae</taxon>
        <taxon>Youngiibacter</taxon>
    </lineage>
</organism>
<sequence>MDIYSDEDLIQLSGIQHIAFCERQWSLIYLEQVWTENIHTLEGKYQHERVDDPYFNETRNDIRIVRSMPLVSRRLGLTGIADVVEFKIASSNDTRAVKLPQRKGLWLLYPVEHKKGHPKPDDRDAVQLCAQAMALEEMFGTKIEVGYLFYNQTRHRVEVVLNDTLRDRTIYLSERMHSLLNSGITSKAIPGKHCSQCSLKENCLPELTLKHHSINDYLARMSKLEEYDS</sequence>
<dbReference type="STRING" id="994573.T472_0213335"/>
<keyword evidence="6 13" id="KW-0479">Metal-binding</keyword>
<evidence type="ECO:0000256" key="8">
    <source>
        <dbReference type="ARBA" id="ARBA00022839"/>
    </source>
</evidence>
<dbReference type="Proteomes" id="UP000017747">
    <property type="component" value="Unassembled WGS sequence"/>
</dbReference>
<evidence type="ECO:0000256" key="7">
    <source>
        <dbReference type="ARBA" id="ARBA00022801"/>
    </source>
</evidence>
<dbReference type="GO" id="GO:0051607">
    <property type="term" value="P:defense response to virus"/>
    <property type="evidence" value="ECO:0007669"/>
    <property type="project" value="UniProtKB-KW"/>
</dbReference>
<evidence type="ECO:0000256" key="13">
    <source>
        <dbReference type="RuleBase" id="RU365022"/>
    </source>
</evidence>
<keyword evidence="8 13" id="KW-0269">Exonuclease</keyword>
<comment type="cofactor">
    <cofactor evidence="1">
        <name>[4Fe-4S] cluster</name>
        <dbReference type="ChEBI" id="CHEBI:49883"/>
    </cofactor>
</comment>
<dbReference type="GO" id="GO:0051536">
    <property type="term" value="F:iron-sulfur cluster binding"/>
    <property type="evidence" value="ECO:0007669"/>
    <property type="project" value="UniProtKB-KW"/>
</dbReference>
<evidence type="ECO:0000256" key="1">
    <source>
        <dbReference type="ARBA" id="ARBA00001966"/>
    </source>
</evidence>
<dbReference type="InterPro" id="IPR013343">
    <property type="entry name" value="CRISPR-assoc_prot_Cas4"/>
</dbReference>
<dbReference type="InterPro" id="IPR011604">
    <property type="entry name" value="PDDEXK-like_dom_sf"/>
</dbReference>
<evidence type="ECO:0000256" key="11">
    <source>
        <dbReference type="ARBA" id="ARBA00023118"/>
    </source>
</evidence>
<proteinExistence type="inferred from homology"/>
<comment type="function">
    <text evidence="13">CRISPR (clustered regularly interspaced short palindromic repeat) is an adaptive immune system that provides protection against mobile genetic elements (viruses, transposable elements and conjugative plasmids). CRISPR clusters contain sequences complementary to antecedent mobile elements and target invading nucleic acids. CRISPR clusters are transcribed and processed into CRISPR RNA (crRNA).</text>
</comment>
<evidence type="ECO:0000256" key="9">
    <source>
        <dbReference type="ARBA" id="ARBA00023004"/>
    </source>
</evidence>
<dbReference type="NCBIfam" id="TIGR00372">
    <property type="entry name" value="cas4"/>
    <property type="match status" value="1"/>
</dbReference>
<keyword evidence="11 13" id="KW-0051">Antiviral defense</keyword>
<dbReference type="PANTHER" id="PTHR36531">
    <property type="entry name" value="CRISPR-ASSOCIATED EXONUCLEASE CAS4"/>
    <property type="match status" value="1"/>
</dbReference>
<keyword evidence="12 13" id="KW-0464">Manganese</keyword>
<comment type="similarity">
    <text evidence="2 13">Belongs to the CRISPR-associated exonuclease Cas4 family.</text>
</comment>
<dbReference type="GO" id="GO:0004527">
    <property type="term" value="F:exonuclease activity"/>
    <property type="evidence" value="ECO:0007669"/>
    <property type="project" value="UniProtKB-KW"/>
</dbReference>
<keyword evidence="10 13" id="KW-0411">Iron-sulfur</keyword>
<evidence type="ECO:0000256" key="10">
    <source>
        <dbReference type="ARBA" id="ARBA00023014"/>
    </source>
</evidence>
<dbReference type="InterPro" id="IPR022765">
    <property type="entry name" value="Dna2/Cas4_DUF83"/>
</dbReference>
<evidence type="ECO:0000256" key="12">
    <source>
        <dbReference type="ARBA" id="ARBA00023211"/>
    </source>
</evidence>
<keyword evidence="7 13" id="KW-0378">Hydrolase</keyword>
<comment type="caution">
    <text evidence="15">The sequence shown here is derived from an EMBL/GenBank/DDBJ whole genome shotgun (WGS) entry which is preliminary data.</text>
</comment>
<dbReference type="EC" id="3.1.12.1" evidence="3 13"/>
<dbReference type="PANTHER" id="PTHR36531:SF6">
    <property type="entry name" value="DNA REPLICATION ATP-DEPENDENT HELICASE_NUCLEASE DNA2"/>
    <property type="match status" value="1"/>
</dbReference>
<evidence type="ECO:0000256" key="2">
    <source>
        <dbReference type="ARBA" id="ARBA00009189"/>
    </source>
</evidence>
<dbReference type="Pfam" id="PF01930">
    <property type="entry name" value="Cas_Cas4"/>
    <property type="match status" value="1"/>
</dbReference>
<evidence type="ECO:0000256" key="6">
    <source>
        <dbReference type="ARBA" id="ARBA00022723"/>
    </source>
</evidence>
<feature type="domain" description="DUF83" evidence="14">
    <location>
        <begin position="13"/>
        <end position="204"/>
    </location>
</feature>
<keyword evidence="9 13" id="KW-0408">Iron</keyword>
<evidence type="ECO:0000313" key="15">
    <source>
        <dbReference type="EMBL" id="ETA80087.1"/>
    </source>
</evidence>
<keyword evidence="5 13" id="KW-0540">Nuclease</keyword>
<dbReference type="AlphaFoldDB" id="V7I551"/>
<dbReference type="InterPro" id="IPR051827">
    <property type="entry name" value="Cas4_exonuclease"/>
</dbReference>
<comment type="cofactor">
    <cofactor evidence="13">
        <name>Mg(2+)</name>
        <dbReference type="ChEBI" id="CHEBI:18420"/>
    </cofactor>
    <cofactor evidence="13">
        <name>Mn(2+)</name>
        <dbReference type="ChEBI" id="CHEBI:29035"/>
    </cofactor>
    <text evidence="13">Mg(2+) or Mn(2+) required for ssDNA cleavage activity.</text>
</comment>
<dbReference type="EMBL" id="AXUN02000189">
    <property type="protein sequence ID" value="ETA80087.1"/>
    <property type="molecule type" value="Genomic_DNA"/>
</dbReference>
<evidence type="ECO:0000259" key="14">
    <source>
        <dbReference type="Pfam" id="PF01930"/>
    </source>
</evidence>
<keyword evidence="16" id="KW-1185">Reference proteome</keyword>
<dbReference type="RefSeq" id="WP_023389234.1">
    <property type="nucleotide sequence ID" value="NZ_AXUN02000189.1"/>
</dbReference>
<dbReference type="PATRIC" id="fig|994573.3.peg.2496"/>
<evidence type="ECO:0000256" key="4">
    <source>
        <dbReference type="ARBA" id="ARBA00020049"/>
    </source>
</evidence>
<dbReference type="Gene3D" id="3.90.320.10">
    <property type="match status" value="1"/>
</dbReference>
<reference evidence="15 16" key="1">
    <citation type="journal article" date="2014" name="Genome Announc.">
        <title>Genome Sequence of Youngiibacter fragilis, the Type Strain of the Genus Youngiibacter.</title>
        <authorList>
            <person name="Wawrik C.B."/>
            <person name="Callaghan A.V."/>
            <person name="Stamps B.W."/>
            <person name="Wawrik B."/>
        </authorList>
    </citation>
    <scope>NUCLEOTIDE SEQUENCE [LARGE SCALE GENOMIC DNA]</scope>
    <source>
        <strain evidence="15 16">232.1</strain>
    </source>
</reference>
<protein>
    <recommendedName>
        <fullName evidence="4 13">CRISPR-associated exonuclease Cas4</fullName>
        <ecNumber evidence="3 13">3.1.12.1</ecNumber>
    </recommendedName>
</protein>
<comment type="cofactor">
    <cofactor evidence="13">
        <name>iron-sulfur cluster</name>
        <dbReference type="ChEBI" id="CHEBI:30408"/>
    </cofactor>
</comment>
<dbReference type="eggNOG" id="COG1468">
    <property type="taxonomic scope" value="Bacteria"/>
</dbReference>
<name>V7I551_9CLOT</name>
<dbReference type="GO" id="GO:0046872">
    <property type="term" value="F:metal ion binding"/>
    <property type="evidence" value="ECO:0007669"/>
    <property type="project" value="UniProtKB-KW"/>
</dbReference>
<evidence type="ECO:0000256" key="3">
    <source>
        <dbReference type="ARBA" id="ARBA00012768"/>
    </source>
</evidence>
<evidence type="ECO:0000313" key="16">
    <source>
        <dbReference type="Proteomes" id="UP000017747"/>
    </source>
</evidence>